<dbReference type="PANTHER" id="PTHR34975">
    <property type="entry name" value="SPORE GERMINATION PROTEIN A2"/>
    <property type="match status" value="1"/>
</dbReference>
<gene>
    <name evidence="9" type="ORF">B1B05_06140</name>
    <name evidence="10" type="ORF">SAMN05443094_102453</name>
</gene>
<feature type="transmembrane region" description="Helical" evidence="8">
    <location>
        <begin position="43"/>
        <end position="64"/>
    </location>
</feature>
<evidence type="ECO:0000256" key="3">
    <source>
        <dbReference type="ARBA" id="ARBA00022448"/>
    </source>
</evidence>
<evidence type="ECO:0000313" key="9">
    <source>
        <dbReference type="EMBL" id="OXS79350.1"/>
    </source>
</evidence>
<feature type="transmembrane region" description="Helical" evidence="8">
    <location>
        <begin position="116"/>
        <end position="133"/>
    </location>
</feature>
<feature type="transmembrane region" description="Helical" evidence="8">
    <location>
        <begin position="303"/>
        <end position="322"/>
    </location>
</feature>
<proteinExistence type="inferred from homology"/>
<dbReference type="AlphaFoldDB" id="A0A1N6SK57"/>
<dbReference type="Pfam" id="PF03845">
    <property type="entry name" value="Spore_permease"/>
    <property type="match status" value="1"/>
</dbReference>
<feature type="transmembrane region" description="Helical" evidence="8">
    <location>
        <begin position="185"/>
        <end position="203"/>
    </location>
</feature>
<keyword evidence="12" id="KW-1185">Reference proteome</keyword>
<reference evidence="12" key="2">
    <citation type="submission" date="2017-03" db="EMBL/GenBank/DDBJ databases">
        <title>Bacillus sp. V-88(T) DSM27956, whole genome shotgun sequencing project.</title>
        <authorList>
            <person name="Dastager S.G."/>
            <person name="Neurgaonkar P.S."/>
            <person name="Dharne M.S."/>
        </authorList>
    </citation>
    <scope>NUCLEOTIDE SEQUENCE [LARGE SCALE GENOMIC DNA]</scope>
    <source>
        <strain evidence="12">DSM 25145</strain>
    </source>
</reference>
<dbReference type="OrthoDB" id="2446105at2"/>
<name>A0A1N6SK57_9BACI</name>
<keyword evidence="4" id="KW-0309">Germination</keyword>
<keyword evidence="7 8" id="KW-0472">Membrane</keyword>
<dbReference type="EMBL" id="MWSK01000002">
    <property type="protein sequence ID" value="OXS79350.1"/>
    <property type="molecule type" value="Genomic_DNA"/>
</dbReference>
<keyword evidence="5 8" id="KW-0812">Transmembrane</keyword>
<evidence type="ECO:0000256" key="8">
    <source>
        <dbReference type="SAM" id="Phobius"/>
    </source>
</evidence>
<feature type="transmembrane region" description="Helical" evidence="8">
    <location>
        <begin position="84"/>
        <end position="110"/>
    </location>
</feature>
<dbReference type="NCBIfam" id="TIGR00912">
    <property type="entry name" value="2A0309"/>
    <property type="match status" value="1"/>
</dbReference>
<evidence type="ECO:0000256" key="5">
    <source>
        <dbReference type="ARBA" id="ARBA00022692"/>
    </source>
</evidence>
<dbReference type="InterPro" id="IPR004761">
    <property type="entry name" value="Spore_GerAB"/>
</dbReference>
<dbReference type="EMBL" id="FTLX01000002">
    <property type="protein sequence ID" value="SIQ41424.1"/>
    <property type="molecule type" value="Genomic_DNA"/>
</dbReference>
<evidence type="ECO:0000256" key="2">
    <source>
        <dbReference type="ARBA" id="ARBA00007998"/>
    </source>
</evidence>
<comment type="subcellular location">
    <subcellularLocation>
        <location evidence="1">Membrane</location>
        <topology evidence="1">Multi-pass membrane protein</topology>
    </subcellularLocation>
</comment>
<comment type="similarity">
    <text evidence="2">Belongs to the amino acid-polyamine-organocation (APC) superfamily. Spore germination protein (SGP) (TC 2.A.3.9) family.</text>
</comment>
<evidence type="ECO:0000256" key="6">
    <source>
        <dbReference type="ARBA" id="ARBA00022989"/>
    </source>
</evidence>
<feature type="transmembrane region" description="Helical" evidence="8">
    <location>
        <begin position="215"/>
        <end position="238"/>
    </location>
</feature>
<dbReference type="STRING" id="1017273.SAMN05443094_102453"/>
<evidence type="ECO:0000256" key="7">
    <source>
        <dbReference type="ARBA" id="ARBA00023136"/>
    </source>
</evidence>
<dbReference type="GO" id="GO:0016020">
    <property type="term" value="C:membrane"/>
    <property type="evidence" value="ECO:0007669"/>
    <property type="project" value="UniProtKB-SubCell"/>
</dbReference>
<reference evidence="9" key="3">
    <citation type="submission" date="2017-03" db="EMBL/GenBank/DDBJ databases">
        <authorList>
            <person name="Dastager S.G."/>
            <person name="Neurgaonkar P.S."/>
            <person name="Dharne M.S."/>
        </authorList>
    </citation>
    <scope>NUCLEOTIDE SEQUENCE</scope>
    <source>
        <strain evidence="9">DSM 25145</strain>
    </source>
</reference>
<evidence type="ECO:0000256" key="4">
    <source>
        <dbReference type="ARBA" id="ARBA00022544"/>
    </source>
</evidence>
<dbReference type="RefSeq" id="WP_045850813.1">
    <property type="nucleotide sequence ID" value="NZ_FTLX01000002.1"/>
</dbReference>
<evidence type="ECO:0000256" key="1">
    <source>
        <dbReference type="ARBA" id="ARBA00004141"/>
    </source>
</evidence>
<organism evidence="10 11">
    <name type="scientific">Domibacillus enclensis</name>
    <dbReference type="NCBI Taxonomy" id="1017273"/>
    <lineage>
        <taxon>Bacteria</taxon>
        <taxon>Bacillati</taxon>
        <taxon>Bacillota</taxon>
        <taxon>Bacilli</taxon>
        <taxon>Bacillales</taxon>
        <taxon>Bacillaceae</taxon>
        <taxon>Domibacillus</taxon>
    </lineage>
</organism>
<feature type="transmembrane region" description="Helical" evidence="8">
    <location>
        <begin position="272"/>
        <end position="296"/>
    </location>
</feature>
<accession>A0A1N6SK57</accession>
<feature type="transmembrane region" description="Helical" evidence="8">
    <location>
        <begin position="145"/>
        <end position="165"/>
    </location>
</feature>
<evidence type="ECO:0000313" key="11">
    <source>
        <dbReference type="Proteomes" id="UP000186385"/>
    </source>
</evidence>
<keyword evidence="3" id="KW-0813">Transport</keyword>
<evidence type="ECO:0000313" key="10">
    <source>
        <dbReference type="EMBL" id="SIQ41424.1"/>
    </source>
</evidence>
<feature type="transmembrane region" description="Helical" evidence="8">
    <location>
        <begin position="12"/>
        <end position="31"/>
    </location>
</feature>
<reference evidence="10 11" key="1">
    <citation type="submission" date="2017-01" db="EMBL/GenBank/DDBJ databases">
        <authorList>
            <person name="Mah S.A."/>
            <person name="Swanson W.J."/>
            <person name="Moy G.W."/>
            <person name="Vacquier V.D."/>
        </authorList>
    </citation>
    <scope>NUCLEOTIDE SEQUENCE [LARGE SCALE GENOMIC DNA]</scope>
    <source>
        <strain evidence="10 11">NIO-1016</strain>
    </source>
</reference>
<evidence type="ECO:0000313" key="12">
    <source>
        <dbReference type="Proteomes" id="UP000215545"/>
    </source>
</evidence>
<sequence length="361" mass="40363">MKTRMIEPHQLFFIIVQTQIGIGILSLPFVVHEIAGKDGWLSILLAGLFVQIGTLVMVALAARFPDKTLYDYMPIVIGKWLSRLMIVLFTLFFFFTSIQVLSNFLIFTSIWVFPRTPPLVFAVITAGITVYLIRENIQVIARFYVLASFLLVGILMVFVFMVQYLNWYNILPVGSEGAKAILKGSGQALFSLSGFEFLLWLFPLTKAPVKTKWKIAAGASLFSTIIYTALALFSYAFFSDEELKIVPEPVIYMVKAVELTIIERIDLVFLSLWAVFAITSFMSYLYMAASGAAILVKASNHRSSVYTLAVLSIPAALLIKSPLDLDAYGGKINLASPVFLFAIPFVIWVVALLRKKKEETS</sequence>
<dbReference type="Proteomes" id="UP000186385">
    <property type="component" value="Unassembled WGS sequence"/>
</dbReference>
<dbReference type="Proteomes" id="UP000215545">
    <property type="component" value="Unassembled WGS sequence"/>
</dbReference>
<feature type="transmembrane region" description="Helical" evidence="8">
    <location>
        <begin position="334"/>
        <end position="353"/>
    </location>
</feature>
<dbReference type="GO" id="GO:0009847">
    <property type="term" value="P:spore germination"/>
    <property type="evidence" value="ECO:0007669"/>
    <property type="project" value="InterPro"/>
</dbReference>
<protein>
    <submittedName>
        <fullName evidence="10">Spore germination protein (Amino acid permease)</fullName>
    </submittedName>
</protein>
<dbReference type="PANTHER" id="PTHR34975:SF2">
    <property type="entry name" value="SPORE GERMINATION PROTEIN A2"/>
    <property type="match status" value="1"/>
</dbReference>
<keyword evidence="6 8" id="KW-1133">Transmembrane helix</keyword>
<dbReference type="Gene3D" id="1.20.1740.10">
    <property type="entry name" value="Amino acid/polyamine transporter I"/>
    <property type="match status" value="1"/>
</dbReference>